<name>A0A3B7QYG8_9BACT</name>
<dbReference type="Proteomes" id="UP000262802">
    <property type="component" value="Chromosome"/>
</dbReference>
<sequence length="652" mass="73216">MATSTATPTALLSIVTWNSADTIEQCLASVLAQDHPNLQVWVVDNDSTDDTCARVQRLIGGDARVQLHALPQNTGFCGGHNYALDRTSTDFVLLVNPDVVLPPDYLSHALRIMERDEHIGTVCGLLVQSDDADPLIDSAGMNRYSAGRFGLRLHGQRVSEARPEAGWVDGADGALPLYRRRFIDDLRVAGHFFDERFFAHKEDWDIAWRGQLYGWRTWFEPGCRAVHPRVFRPGDLTLRRRLGAAIKADAVKNQLLLLTKNAPAKPGFWLRALPRQAAVLAYTLLMERSSLSAYSYIWRHRREVLTSRRLVQARARLGAPVPQAAANQTKPVLSLCVPTYKRPELLERTLRSIGPLPPDVELVISDNSPLEDTRSEELVKRVLADVPATQWRYYHNPPGGTTATNFNLCILRAKGHYVMQFHDDDYFFPGGLMLMLNRLRRTQRTHPVVLFGVDLVDMQERFIRHQGVKQEVFLKPADALKAVLTNSSLVRMPAMIVSRDAYMAAGCLDEQQGPSGDSDMWVRLFAQHGVLRVPETPAAYTIHQGAVTAQMFNQVTIRHLMRMFDKVRTAQHLPAEALDRAQANYFYQFVLAGAYRALQRGDVAEGRQILGLLGTPELRGLPVPVRWLPVRAAFSLLSRLDGRVVRPLLPSI</sequence>
<feature type="domain" description="Glycosyltransferase 2-like" evidence="1">
    <location>
        <begin position="14"/>
        <end position="180"/>
    </location>
</feature>
<evidence type="ECO:0000313" key="3">
    <source>
        <dbReference type="Proteomes" id="UP000262802"/>
    </source>
</evidence>
<gene>
    <name evidence="2" type="ORF">D3Y59_07335</name>
</gene>
<proteinExistence type="predicted"/>
<dbReference type="RefSeq" id="WP_119444462.1">
    <property type="nucleotide sequence ID" value="NZ_CP032317.1"/>
</dbReference>
<dbReference type="CDD" id="cd04186">
    <property type="entry name" value="GT_2_like_c"/>
    <property type="match status" value="1"/>
</dbReference>
<accession>A0A3B7QYG8</accession>
<dbReference type="OrthoDB" id="1334872at2"/>
<dbReference type="PANTHER" id="PTHR43685">
    <property type="entry name" value="GLYCOSYLTRANSFERASE"/>
    <property type="match status" value="1"/>
</dbReference>
<keyword evidence="3" id="KW-1185">Reference proteome</keyword>
<dbReference type="Pfam" id="PF00535">
    <property type="entry name" value="Glycos_transf_2"/>
    <property type="match status" value="2"/>
</dbReference>
<organism evidence="2 3">
    <name type="scientific">Hymenobacter oligotrophus</name>
    <dbReference type="NCBI Taxonomy" id="2319843"/>
    <lineage>
        <taxon>Bacteria</taxon>
        <taxon>Pseudomonadati</taxon>
        <taxon>Bacteroidota</taxon>
        <taxon>Cytophagia</taxon>
        <taxon>Cytophagales</taxon>
        <taxon>Hymenobacteraceae</taxon>
        <taxon>Hymenobacter</taxon>
    </lineage>
</organism>
<dbReference type="PANTHER" id="PTHR43685:SF2">
    <property type="entry name" value="GLYCOSYLTRANSFERASE 2-LIKE DOMAIN-CONTAINING PROTEIN"/>
    <property type="match status" value="1"/>
</dbReference>
<dbReference type="EMBL" id="CP032317">
    <property type="protein sequence ID" value="AYA36884.1"/>
    <property type="molecule type" value="Genomic_DNA"/>
</dbReference>
<reference evidence="2 3" key="1">
    <citation type="submission" date="2018-09" db="EMBL/GenBank/DDBJ databases">
        <title>Hymenobacter medium sp. nov., isolated from R2A medium.</title>
        <authorList>
            <person name="Yingchao G."/>
        </authorList>
    </citation>
    <scope>NUCLEOTIDE SEQUENCE [LARGE SCALE GENOMIC DNA]</scope>
    <source>
        <strain evidence="3">sh-6</strain>
    </source>
</reference>
<feature type="domain" description="Glycosyltransferase 2-like" evidence="1">
    <location>
        <begin position="334"/>
        <end position="464"/>
    </location>
</feature>
<protein>
    <submittedName>
        <fullName evidence="2">Glycosyltransferase</fullName>
    </submittedName>
</protein>
<dbReference type="AlphaFoldDB" id="A0A3B7QYG8"/>
<dbReference type="InterPro" id="IPR029044">
    <property type="entry name" value="Nucleotide-diphossugar_trans"/>
</dbReference>
<dbReference type="InterPro" id="IPR050834">
    <property type="entry name" value="Glycosyltransf_2"/>
</dbReference>
<dbReference type="InterPro" id="IPR001173">
    <property type="entry name" value="Glyco_trans_2-like"/>
</dbReference>
<evidence type="ECO:0000313" key="2">
    <source>
        <dbReference type="EMBL" id="AYA36884.1"/>
    </source>
</evidence>
<evidence type="ECO:0000259" key="1">
    <source>
        <dbReference type="Pfam" id="PF00535"/>
    </source>
</evidence>
<dbReference type="CDD" id="cd00761">
    <property type="entry name" value="Glyco_tranf_GTA_type"/>
    <property type="match status" value="1"/>
</dbReference>
<dbReference type="SUPFAM" id="SSF53448">
    <property type="entry name" value="Nucleotide-diphospho-sugar transferases"/>
    <property type="match status" value="2"/>
</dbReference>
<keyword evidence="2" id="KW-0808">Transferase</keyword>
<dbReference type="GO" id="GO:0016740">
    <property type="term" value="F:transferase activity"/>
    <property type="evidence" value="ECO:0007669"/>
    <property type="project" value="UniProtKB-KW"/>
</dbReference>
<dbReference type="KEGG" id="hyh:D3Y59_07335"/>
<dbReference type="Gene3D" id="3.90.550.10">
    <property type="entry name" value="Spore Coat Polysaccharide Biosynthesis Protein SpsA, Chain A"/>
    <property type="match status" value="2"/>
</dbReference>